<dbReference type="Gene3D" id="3.90.80.10">
    <property type="entry name" value="Inorganic pyrophosphatase"/>
    <property type="match status" value="1"/>
</dbReference>
<dbReference type="Pfam" id="PF00719">
    <property type="entry name" value="Pyrophosphatase"/>
    <property type="match status" value="1"/>
</dbReference>
<dbReference type="EC" id="3.6.1.1" evidence="7"/>
<dbReference type="STRING" id="1798499.A3C95_00770"/>
<dbReference type="AlphaFoldDB" id="A0A1F6E4R5"/>
<accession>A0A1F6E4R5</accession>
<dbReference type="PANTHER" id="PTHR10286">
    <property type="entry name" value="INORGANIC PYROPHOSPHATASE"/>
    <property type="match status" value="1"/>
</dbReference>
<feature type="binding site" evidence="7">
    <location>
        <position position="54"/>
    </location>
    <ligand>
        <name>substrate</name>
    </ligand>
</feature>
<evidence type="ECO:0000256" key="2">
    <source>
        <dbReference type="ARBA" id="ARBA00022490"/>
    </source>
</evidence>
<keyword evidence="4 7" id="KW-0378">Hydrolase</keyword>
<reference evidence="8 9" key="1">
    <citation type="journal article" date="2016" name="Nat. Commun.">
        <title>Thousands of microbial genomes shed light on interconnected biogeochemical processes in an aquifer system.</title>
        <authorList>
            <person name="Anantharaman K."/>
            <person name="Brown C.T."/>
            <person name="Hug L.A."/>
            <person name="Sharon I."/>
            <person name="Castelle C.J."/>
            <person name="Probst A.J."/>
            <person name="Thomas B.C."/>
            <person name="Singh A."/>
            <person name="Wilkins M.J."/>
            <person name="Karaoz U."/>
            <person name="Brodie E.L."/>
            <person name="Williams K.H."/>
            <person name="Hubbard S.S."/>
            <person name="Banfield J.F."/>
        </authorList>
    </citation>
    <scope>NUCLEOTIDE SEQUENCE [LARGE SCALE GENOMIC DNA]</scope>
</reference>
<protein>
    <recommendedName>
        <fullName evidence="7">Inorganic pyrophosphatase</fullName>
        <ecNumber evidence="7">3.6.1.1</ecNumber>
    </recommendedName>
    <alternativeName>
        <fullName evidence="7">Pyrophosphate phospho-hydrolase</fullName>
        <shortName evidence="7">PPase</shortName>
    </alternativeName>
</protein>
<dbReference type="FunFam" id="3.90.80.10:FF:000003">
    <property type="entry name" value="Inorganic pyrophosphatase"/>
    <property type="match status" value="1"/>
</dbReference>
<dbReference type="CDD" id="cd00412">
    <property type="entry name" value="pyrophosphatase"/>
    <property type="match status" value="1"/>
</dbReference>
<dbReference type="InterPro" id="IPR036649">
    <property type="entry name" value="Pyrophosphatase_sf"/>
</dbReference>
<sequence length="176" mass="19451">MNLLHDIAPGTKEEMNVVIEIPRGSQNKYEIDKKTGLIALDRVLHTAQAYPFDYGFVPQTLWDDGDALDVVLLTTVPLAPGILVRARPVAIMPMIDDGDPDEKVIAVPADDPRFASIKELKDVNAHTLKEIAHFFVTYKKLQDKEVSIGEYEGAGEAQAAFERACKMYKENPKGAA</sequence>
<keyword evidence="5 7" id="KW-0460">Magnesium</keyword>
<feature type="binding site" evidence="7">
    <location>
        <position position="69"/>
    </location>
    <ligand>
        <name>Mg(2+)</name>
        <dbReference type="ChEBI" id="CHEBI:18420"/>
        <label>1</label>
    </ligand>
</feature>
<keyword evidence="2 7" id="KW-0963">Cytoplasm</keyword>
<comment type="similarity">
    <text evidence="7">Belongs to the PPase family.</text>
</comment>
<dbReference type="GO" id="GO:0005737">
    <property type="term" value="C:cytoplasm"/>
    <property type="evidence" value="ECO:0007669"/>
    <property type="project" value="UniProtKB-SubCell"/>
</dbReference>
<dbReference type="EMBL" id="MFLM01000005">
    <property type="protein sequence ID" value="OGG68679.1"/>
    <property type="molecule type" value="Genomic_DNA"/>
</dbReference>
<evidence type="ECO:0000313" key="9">
    <source>
        <dbReference type="Proteomes" id="UP000177107"/>
    </source>
</evidence>
<feature type="binding site" evidence="7">
    <location>
        <position position="69"/>
    </location>
    <ligand>
        <name>Mg(2+)</name>
        <dbReference type="ChEBI" id="CHEBI:18420"/>
        <label>2</label>
    </ligand>
</feature>
<evidence type="ECO:0000256" key="5">
    <source>
        <dbReference type="ARBA" id="ARBA00022842"/>
    </source>
</evidence>
<evidence type="ECO:0000313" key="8">
    <source>
        <dbReference type="EMBL" id="OGG68679.1"/>
    </source>
</evidence>
<feature type="binding site" evidence="7">
    <location>
        <position position="101"/>
    </location>
    <ligand>
        <name>Mg(2+)</name>
        <dbReference type="ChEBI" id="CHEBI:18420"/>
        <label>1</label>
    </ligand>
</feature>
<evidence type="ECO:0000256" key="1">
    <source>
        <dbReference type="ARBA" id="ARBA00001946"/>
    </source>
</evidence>
<feature type="binding site" evidence="7">
    <location>
        <position position="64"/>
    </location>
    <ligand>
        <name>Mg(2+)</name>
        <dbReference type="ChEBI" id="CHEBI:18420"/>
        <label>1</label>
    </ligand>
</feature>
<comment type="caution">
    <text evidence="8">The sequence shown here is derived from an EMBL/GenBank/DDBJ whole genome shotgun (WGS) entry which is preliminary data.</text>
</comment>
<evidence type="ECO:0000256" key="7">
    <source>
        <dbReference type="HAMAP-Rule" id="MF_00209"/>
    </source>
</evidence>
<name>A0A1F6E4R5_9BACT</name>
<dbReference type="SUPFAM" id="SSF50324">
    <property type="entry name" value="Inorganic pyrophosphatase"/>
    <property type="match status" value="1"/>
</dbReference>
<evidence type="ECO:0000256" key="3">
    <source>
        <dbReference type="ARBA" id="ARBA00022723"/>
    </source>
</evidence>
<comment type="subunit">
    <text evidence="7">Homohexamer.</text>
</comment>
<dbReference type="Proteomes" id="UP000177107">
    <property type="component" value="Unassembled WGS sequence"/>
</dbReference>
<feature type="binding site" evidence="7">
    <location>
        <position position="138"/>
    </location>
    <ligand>
        <name>substrate</name>
    </ligand>
</feature>
<organism evidence="8 9">
    <name type="scientific">Candidatus Kaiserbacteria bacterium RIFCSPHIGHO2_02_FULL_56_30</name>
    <dbReference type="NCBI Taxonomy" id="1798499"/>
    <lineage>
        <taxon>Bacteria</taxon>
        <taxon>Candidatus Kaiseribacteriota</taxon>
    </lineage>
</organism>
<gene>
    <name evidence="7" type="primary">ppa</name>
    <name evidence="8" type="ORF">A3C95_00770</name>
</gene>
<evidence type="ECO:0000256" key="4">
    <source>
        <dbReference type="ARBA" id="ARBA00022801"/>
    </source>
</evidence>
<dbReference type="InterPro" id="IPR008162">
    <property type="entry name" value="Pyrophosphatase"/>
</dbReference>
<dbReference type="HAMAP" id="MF_00209">
    <property type="entry name" value="Inorganic_PPase"/>
    <property type="match status" value="1"/>
</dbReference>
<dbReference type="GO" id="GO:0006796">
    <property type="term" value="P:phosphate-containing compound metabolic process"/>
    <property type="evidence" value="ECO:0007669"/>
    <property type="project" value="InterPro"/>
</dbReference>
<comment type="function">
    <text evidence="7">Catalyzes the hydrolysis of inorganic pyrophosphate (PPi) forming two phosphate ions.</text>
</comment>
<comment type="catalytic activity">
    <reaction evidence="6 7">
        <text>diphosphate + H2O = 2 phosphate + H(+)</text>
        <dbReference type="Rhea" id="RHEA:24576"/>
        <dbReference type="ChEBI" id="CHEBI:15377"/>
        <dbReference type="ChEBI" id="CHEBI:15378"/>
        <dbReference type="ChEBI" id="CHEBI:33019"/>
        <dbReference type="ChEBI" id="CHEBI:43474"/>
        <dbReference type="EC" id="3.6.1.1"/>
    </reaction>
</comment>
<feature type="binding site" evidence="7">
    <location>
        <position position="28"/>
    </location>
    <ligand>
        <name>substrate</name>
    </ligand>
</feature>
<evidence type="ECO:0000256" key="6">
    <source>
        <dbReference type="ARBA" id="ARBA00047820"/>
    </source>
</evidence>
<dbReference type="GO" id="GO:0000287">
    <property type="term" value="F:magnesium ion binding"/>
    <property type="evidence" value="ECO:0007669"/>
    <property type="project" value="UniProtKB-UniRule"/>
</dbReference>
<feature type="binding site" evidence="7">
    <location>
        <position position="42"/>
    </location>
    <ligand>
        <name>substrate</name>
    </ligand>
</feature>
<comment type="subcellular location">
    <subcellularLocation>
        <location evidence="7">Cytoplasm</location>
    </subcellularLocation>
</comment>
<proteinExistence type="inferred from homology"/>
<comment type="cofactor">
    <cofactor evidence="1 7">
        <name>Mg(2+)</name>
        <dbReference type="ChEBI" id="CHEBI:18420"/>
    </cofactor>
</comment>
<dbReference type="GO" id="GO:0004427">
    <property type="term" value="F:inorganic diphosphate phosphatase activity"/>
    <property type="evidence" value="ECO:0007669"/>
    <property type="project" value="UniProtKB-UniRule"/>
</dbReference>
<keyword evidence="3 7" id="KW-0479">Metal-binding</keyword>